<evidence type="ECO:0000313" key="5">
    <source>
        <dbReference type="EMBL" id="VDP20440.1"/>
    </source>
</evidence>
<dbReference type="EMBL" id="UZAN01000731">
    <property type="protein sequence ID" value="VDP20440.1"/>
    <property type="molecule type" value="Genomic_DNA"/>
</dbReference>
<reference evidence="7" key="1">
    <citation type="submission" date="2016-06" db="UniProtKB">
        <authorList>
            <consortium name="WormBaseParasite"/>
        </authorList>
    </citation>
    <scope>IDENTIFICATION</scope>
</reference>
<keyword evidence="4" id="KW-0802">TPR repeat</keyword>
<dbReference type="OrthoDB" id="626167at2759"/>
<dbReference type="InterPro" id="IPR051476">
    <property type="entry name" value="Bac_ResReg_Asp_Phosphatase"/>
</dbReference>
<keyword evidence="3" id="KW-0677">Repeat</keyword>
<evidence type="ECO:0000256" key="2">
    <source>
        <dbReference type="ARBA" id="ARBA00022490"/>
    </source>
</evidence>
<dbReference type="PANTHER" id="PTHR46630:SF1">
    <property type="entry name" value="TETRATRICOPEPTIDE REPEAT PROTEIN 29"/>
    <property type="match status" value="1"/>
</dbReference>
<dbReference type="GO" id="GO:0005737">
    <property type="term" value="C:cytoplasm"/>
    <property type="evidence" value="ECO:0007669"/>
    <property type="project" value="UniProtKB-SubCell"/>
</dbReference>
<name>A0A182ZZU6_9TREM</name>
<evidence type="ECO:0000256" key="4">
    <source>
        <dbReference type="ARBA" id="ARBA00022803"/>
    </source>
</evidence>
<dbReference type="GO" id="GO:0005929">
    <property type="term" value="C:cilium"/>
    <property type="evidence" value="ECO:0007669"/>
    <property type="project" value="TreeGrafter"/>
</dbReference>
<sequence>MNHYHYLCLQLLQAGYHQTFVELKKIMKLQKELRHQAGPASVLWNVTLLRDRKDQLQYLVRHLVYSEDALHMKNFDRIYRMYLSIANYFHADENDRWLVKYFLYQCNEVAHNTVRILKNVRATPEKARTEQYAVYRDNEVRDIDQDAVLDELLEVAERRVYECTYHIILFLMETERYVEALMIARPLYSKLKDSRPYRVAPLDPTKETDPEWMKHAQLLVQAVAEKMCACTLQMFETDKGFDTDADISFALLEALEFATECEYPEIS</sequence>
<accession>A0A182ZZU6</accession>
<evidence type="ECO:0000256" key="1">
    <source>
        <dbReference type="ARBA" id="ARBA00004496"/>
    </source>
</evidence>
<evidence type="ECO:0000313" key="6">
    <source>
        <dbReference type="Proteomes" id="UP000272942"/>
    </source>
</evidence>
<protein>
    <submittedName>
        <fullName evidence="7">KIF-binding protein</fullName>
    </submittedName>
</protein>
<dbReference type="AlphaFoldDB" id="A0A182ZZU6"/>
<dbReference type="Proteomes" id="UP000272942">
    <property type="component" value="Unassembled WGS sequence"/>
</dbReference>
<gene>
    <name evidence="5" type="ORF">ECPE_LOCUS231</name>
</gene>
<organism evidence="7">
    <name type="scientific">Echinostoma caproni</name>
    <dbReference type="NCBI Taxonomy" id="27848"/>
    <lineage>
        <taxon>Eukaryota</taxon>
        <taxon>Metazoa</taxon>
        <taxon>Spiralia</taxon>
        <taxon>Lophotrochozoa</taxon>
        <taxon>Platyhelminthes</taxon>
        <taxon>Trematoda</taxon>
        <taxon>Digenea</taxon>
        <taxon>Plagiorchiida</taxon>
        <taxon>Echinostomata</taxon>
        <taxon>Echinostomatoidea</taxon>
        <taxon>Echinostomatidae</taxon>
        <taxon>Echinostoma</taxon>
    </lineage>
</organism>
<dbReference type="GO" id="GO:0003341">
    <property type="term" value="P:cilium movement"/>
    <property type="evidence" value="ECO:0007669"/>
    <property type="project" value="TreeGrafter"/>
</dbReference>
<dbReference type="PANTHER" id="PTHR46630">
    <property type="entry name" value="TETRATRICOPEPTIDE REPEAT PROTEIN 29"/>
    <property type="match status" value="1"/>
</dbReference>
<keyword evidence="6" id="KW-1185">Reference proteome</keyword>
<proteinExistence type="predicted"/>
<evidence type="ECO:0000313" key="7">
    <source>
        <dbReference type="WBParaSite" id="ECPE_0000023001-mRNA-1"/>
    </source>
</evidence>
<keyword evidence="2" id="KW-0963">Cytoplasm</keyword>
<evidence type="ECO:0000256" key="3">
    <source>
        <dbReference type="ARBA" id="ARBA00022737"/>
    </source>
</evidence>
<comment type="subcellular location">
    <subcellularLocation>
        <location evidence="1">Cytoplasm</location>
    </subcellularLocation>
</comment>
<reference evidence="5 6" key="2">
    <citation type="submission" date="2018-11" db="EMBL/GenBank/DDBJ databases">
        <authorList>
            <consortium name="Pathogen Informatics"/>
        </authorList>
    </citation>
    <scope>NUCLEOTIDE SEQUENCE [LARGE SCALE GENOMIC DNA]</scope>
    <source>
        <strain evidence="5 6">Egypt</strain>
    </source>
</reference>
<dbReference type="WBParaSite" id="ECPE_0000023001-mRNA-1">
    <property type="protein sequence ID" value="ECPE_0000023001-mRNA-1"/>
    <property type="gene ID" value="ECPE_0000023001"/>
</dbReference>